<dbReference type="RefSeq" id="WP_315908895.1">
    <property type="nucleotide sequence ID" value="NZ_JAOPKC010000007.1"/>
</dbReference>
<sequence length="135" mass="15039">MSRTIDSQSLQQRSQRSDRNIVYIGYRQRGRAVVEKLPEQERLTPDRSLKLVNHSPSGFEWGYSGSGPAQLALALLLDYTEDEEFALTHYTQFKNEVVSELECAGPTERWRLPGSEIESALGVNGPEVLAASAGQ</sequence>
<comment type="caution">
    <text evidence="2">The sequence shown here is derived from an EMBL/GenBank/DDBJ whole genome shotgun (WGS) entry which is preliminary data.</text>
</comment>
<reference evidence="2" key="1">
    <citation type="submission" date="2023-02" db="EMBL/GenBank/DDBJ databases">
        <title>Enrichment on poylsaccharides allowed isolation of novel metabolic and taxonomic groups of Haloarchaea.</title>
        <authorList>
            <person name="Sorokin D.Y."/>
            <person name="Elcheninov A.G."/>
            <person name="Khizhniak T.V."/>
            <person name="Kolganova T.V."/>
            <person name="Kublanov I.V."/>
        </authorList>
    </citation>
    <scope>NUCLEOTIDE SEQUENCE</scope>
    <source>
        <strain evidence="1 3">HArc-curdl5-1</strain>
        <strain evidence="2">HArc-curdl7</strain>
    </source>
</reference>
<accession>A0AAE3IFD7</accession>
<evidence type="ECO:0000313" key="1">
    <source>
        <dbReference type="EMBL" id="MCU4718137.1"/>
    </source>
</evidence>
<dbReference type="EMBL" id="JAOPKD010000009">
    <property type="protein sequence ID" value="MCU4727355.1"/>
    <property type="molecule type" value="Genomic_DNA"/>
</dbReference>
<dbReference type="AlphaFoldDB" id="A0AAE3IFD7"/>
<keyword evidence="3" id="KW-1185">Reference proteome</keyword>
<evidence type="ECO:0000313" key="4">
    <source>
        <dbReference type="Proteomes" id="UP001209746"/>
    </source>
</evidence>
<dbReference type="Proteomes" id="UP001208186">
    <property type="component" value="Unassembled WGS sequence"/>
</dbReference>
<evidence type="ECO:0000313" key="2">
    <source>
        <dbReference type="EMBL" id="MCU4727355.1"/>
    </source>
</evidence>
<dbReference type="Proteomes" id="UP001209746">
    <property type="component" value="Unassembled WGS sequence"/>
</dbReference>
<dbReference type="Pfam" id="PF19663">
    <property type="entry name" value="DUF6166"/>
    <property type="match status" value="1"/>
</dbReference>
<name>A0AAE3IFD7_9EURY</name>
<dbReference type="EMBL" id="JAOPKC010000007">
    <property type="protein sequence ID" value="MCU4718137.1"/>
    <property type="molecule type" value="Genomic_DNA"/>
</dbReference>
<dbReference type="InterPro" id="IPR046164">
    <property type="entry name" value="DUF6166"/>
</dbReference>
<organism evidence="2 4">
    <name type="scientific">Halapricum hydrolyticum</name>
    <dbReference type="NCBI Taxonomy" id="2979991"/>
    <lineage>
        <taxon>Archaea</taxon>
        <taxon>Methanobacteriati</taxon>
        <taxon>Methanobacteriota</taxon>
        <taxon>Stenosarchaea group</taxon>
        <taxon>Halobacteria</taxon>
        <taxon>Halobacteriales</taxon>
        <taxon>Haloarculaceae</taxon>
        <taxon>Halapricum</taxon>
    </lineage>
</organism>
<proteinExistence type="predicted"/>
<gene>
    <name evidence="2" type="ORF">OB914_10290</name>
    <name evidence="1" type="ORF">OB916_08670</name>
</gene>
<protein>
    <submittedName>
        <fullName evidence="2">DUF6166 domain-containing protein</fullName>
    </submittedName>
</protein>
<evidence type="ECO:0000313" key="3">
    <source>
        <dbReference type="Proteomes" id="UP001208186"/>
    </source>
</evidence>